<protein>
    <submittedName>
        <fullName evidence="2">Uncharacterized protein</fullName>
    </submittedName>
</protein>
<dbReference type="Proteomes" id="UP000310158">
    <property type="component" value="Unassembled WGS sequence"/>
</dbReference>
<gene>
    <name evidence="2" type="ORF">EW146_g692</name>
</gene>
<dbReference type="SUPFAM" id="SSF48403">
    <property type="entry name" value="Ankyrin repeat"/>
    <property type="match status" value="1"/>
</dbReference>
<evidence type="ECO:0000313" key="3">
    <source>
        <dbReference type="Proteomes" id="UP000310158"/>
    </source>
</evidence>
<dbReference type="SUPFAM" id="SSF53300">
    <property type="entry name" value="vWA-like"/>
    <property type="match status" value="1"/>
</dbReference>
<dbReference type="EMBL" id="SGPL01000015">
    <property type="protein sequence ID" value="THH20745.1"/>
    <property type="molecule type" value="Genomic_DNA"/>
</dbReference>
<dbReference type="InterPro" id="IPR002110">
    <property type="entry name" value="Ankyrin_rpt"/>
</dbReference>
<dbReference type="Gene3D" id="1.25.40.20">
    <property type="entry name" value="Ankyrin repeat-containing domain"/>
    <property type="match status" value="1"/>
</dbReference>
<dbReference type="PANTHER" id="PTHR34706">
    <property type="entry name" value="SLR1338 PROTEIN"/>
    <property type="match status" value="1"/>
</dbReference>
<feature type="repeat" description="ANK" evidence="1">
    <location>
        <begin position="37"/>
        <end position="69"/>
    </location>
</feature>
<organism evidence="2 3">
    <name type="scientific">Bondarzewia mesenterica</name>
    <dbReference type="NCBI Taxonomy" id="1095465"/>
    <lineage>
        <taxon>Eukaryota</taxon>
        <taxon>Fungi</taxon>
        <taxon>Dikarya</taxon>
        <taxon>Basidiomycota</taxon>
        <taxon>Agaricomycotina</taxon>
        <taxon>Agaricomycetes</taxon>
        <taxon>Russulales</taxon>
        <taxon>Bondarzewiaceae</taxon>
        <taxon>Bondarzewia</taxon>
    </lineage>
</organism>
<dbReference type="PANTHER" id="PTHR34706:SF3">
    <property type="entry name" value="ANKYRIN REPEAT PROTEIN (AFU_ORTHOLOGUE AFUA_7G06200)"/>
    <property type="match status" value="1"/>
</dbReference>
<sequence>MDNIHDAAWQSILTADRLKSYLENAGPSIIDSPGGLKSMTPLAAAASRGHLDIVRLLLHNHANVNAPSLYNRTPLFYATSRSPAHDRLAIVRALLDAGALIDACSADDDFYTPLMNAVTEVRDKDVVHELVDRDASLTLKNAQGQTAEMLAKETGMERDLRPREERNSTRAQIIDLILSVVMLIIAYINGSAMKGVVNGIVKKLYGISGDKGQEVAKDIPEPHTVEEFKDSLNTYVADSGLEKFFGRDDPFLQTLAENAATLRNDDTTFLRKPENIKRLTRLTLYQPVIYCDDSGSMDGKNRYTHQRELVTRIARIATKIVPDNLGVELRFINSKSSSNLSAVDIDAAVDAVHPNGGTKIGTNLRQKILEPLVYSILSDPNKSLRRPLLVCTITDGCPSGEQPMVFKDAIVECRRKLVNHGYEPNAVMFSISQIGDDANATAFLDGLRGDQEIEDVLHCTADRLDSKYQELKMNERRIEEWLLKLLTKPIMERDES</sequence>
<dbReference type="PROSITE" id="PS50297">
    <property type="entry name" value="ANK_REP_REGION"/>
    <property type="match status" value="1"/>
</dbReference>
<keyword evidence="1" id="KW-0040">ANK repeat</keyword>
<proteinExistence type="predicted"/>
<dbReference type="OrthoDB" id="2142040at2759"/>
<accession>A0A4S4M6P5</accession>
<dbReference type="PROSITE" id="PS50088">
    <property type="entry name" value="ANK_REPEAT"/>
    <property type="match status" value="1"/>
</dbReference>
<reference evidence="2 3" key="1">
    <citation type="submission" date="2019-02" db="EMBL/GenBank/DDBJ databases">
        <title>Genome sequencing of the rare red list fungi Bondarzewia mesenterica.</title>
        <authorList>
            <person name="Buettner E."/>
            <person name="Kellner H."/>
        </authorList>
    </citation>
    <scope>NUCLEOTIDE SEQUENCE [LARGE SCALE GENOMIC DNA]</scope>
    <source>
        <strain evidence="2 3">DSM 108281</strain>
    </source>
</reference>
<dbReference type="Pfam" id="PF12796">
    <property type="entry name" value="Ank_2"/>
    <property type="match status" value="1"/>
</dbReference>
<dbReference type="SMART" id="SM00248">
    <property type="entry name" value="ANK"/>
    <property type="match status" value="3"/>
</dbReference>
<comment type="caution">
    <text evidence="2">The sequence shown here is derived from an EMBL/GenBank/DDBJ whole genome shotgun (WGS) entry which is preliminary data.</text>
</comment>
<keyword evidence="3" id="KW-1185">Reference proteome</keyword>
<name>A0A4S4M6P5_9AGAM</name>
<dbReference type="InterPro" id="IPR036770">
    <property type="entry name" value="Ankyrin_rpt-contain_sf"/>
</dbReference>
<dbReference type="AlphaFoldDB" id="A0A4S4M6P5"/>
<evidence type="ECO:0000256" key="1">
    <source>
        <dbReference type="PROSITE-ProRule" id="PRU00023"/>
    </source>
</evidence>
<evidence type="ECO:0000313" key="2">
    <source>
        <dbReference type="EMBL" id="THH20745.1"/>
    </source>
</evidence>
<dbReference type="InterPro" id="IPR036465">
    <property type="entry name" value="vWFA_dom_sf"/>
</dbReference>